<keyword evidence="1" id="KW-0472">Membrane</keyword>
<feature type="transmembrane region" description="Helical" evidence="1">
    <location>
        <begin position="82"/>
        <end position="103"/>
    </location>
</feature>
<feature type="transmembrane region" description="Helical" evidence="1">
    <location>
        <begin position="141"/>
        <end position="162"/>
    </location>
</feature>
<evidence type="ECO:0000259" key="2">
    <source>
        <dbReference type="Pfam" id="PF07853"/>
    </source>
</evidence>
<keyword evidence="1" id="KW-0812">Transmembrane</keyword>
<feature type="transmembrane region" description="Helical" evidence="1">
    <location>
        <begin position="190"/>
        <end position="211"/>
    </location>
</feature>
<dbReference type="PANTHER" id="PTHR37810:SF9">
    <property type="entry name" value="MEMBRANE PROTEIN"/>
    <property type="match status" value="1"/>
</dbReference>
<keyword evidence="1" id="KW-1133">Transmembrane helix</keyword>
<evidence type="ECO:0000259" key="3">
    <source>
        <dbReference type="Pfam" id="PF19124"/>
    </source>
</evidence>
<dbReference type="Proteomes" id="UP000800303">
    <property type="component" value="Unassembled WGS sequence"/>
</dbReference>
<accession>A0ABX0F3G9</accession>
<feature type="domain" description="DUF1648" evidence="2">
    <location>
        <begin position="151"/>
        <end position="195"/>
    </location>
</feature>
<evidence type="ECO:0000256" key="1">
    <source>
        <dbReference type="SAM" id="Phobius"/>
    </source>
</evidence>
<evidence type="ECO:0000313" key="4">
    <source>
        <dbReference type="EMBL" id="NGZ74193.1"/>
    </source>
</evidence>
<evidence type="ECO:0000313" key="5">
    <source>
        <dbReference type="Proteomes" id="UP000800303"/>
    </source>
</evidence>
<proteinExistence type="predicted"/>
<keyword evidence="5" id="KW-1185">Reference proteome</keyword>
<organism evidence="4 5">
    <name type="scientific">Saccharibacillus alkalitolerans</name>
    <dbReference type="NCBI Taxonomy" id="2705290"/>
    <lineage>
        <taxon>Bacteria</taxon>
        <taxon>Bacillati</taxon>
        <taxon>Bacillota</taxon>
        <taxon>Bacilli</taxon>
        <taxon>Bacillales</taxon>
        <taxon>Paenibacillaceae</taxon>
        <taxon>Saccharibacillus</taxon>
    </lineage>
</organism>
<feature type="transmembrane region" description="Helical" evidence="1">
    <location>
        <begin position="269"/>
        <end position="290"/>
    </location>
</feature>
<dbReference type="InterPro" id="IPR012867">
    <property type="entry name" value="DUF1648"/>
</dbReference>
<dbReference type="InterPro" id="IPR043831">
    <property type="entry name" value="DUF5808"/>
</dbReference>
<protein>
    <submittedName>
        <fullName evidence="4">DUF1648 domain-containing protein</fullName>
    </submittedName>
</protein>
<dbReference type="PANTHER" id="PTHR37810">
    <property type="entry name" value="IMMUNITY PROTEIN SDPI"/>
    <property type="match status" value="1"/>
</dbReference>
<sequence length="366" mass="39991">MNPTTAFLLVAAFLDLLWLLSLIGLPLLASGMLIGVYVPQEERRLAQVSAIRRRYVGLSLGGALLGTLLAFAGWRLSGGSQGWTLALLLVPQALCAAAAWKICRSRALALKSERGWKAPSSSKRAAYIGSPRPSARSGIPAWAYLLHAAAIALCAVLLAVNWDRIPDPVPMHFDASGTPDRYAPKTVGSVYMLTIVQTLLTALFVGIHLSLGRTRQNLDPTDPEGSLRKRNKLLRSNAWLMYLLSLVVVIMLGWGQARSTYGFEGRLPAAYGIVFLTFIVLALLFFIVYLRRAGLEETGANRHRGEDRYWRGGLFYYNPEDPSFMSEKRFGMGWTLNFARPLSWAALAAGLLIPIAAIAAAVIFGS</sequence>
<feature type="transmembrane region" description="Helical" evidence="1">
    <location>
        <begin position="55"/>
        <end position="76"/>
    </location>
</feature>
<dbReference type="EMBL" id="JAAFGS010000001">
    <property type="protein sequence ID" value="NGZ74193.1"/>
    <property type="molecule type" value="Genomic_DNA"/>
</dbReference>
<reference evidence="4 5" key="1">
    <citation type="submission" date="2020-01" db="EMBL/GenBank/DDBJ databases">
        <title>Polyphasic characterisation and genomic insights into a novel alkali tolerant bacterium VR-M41.</title>
        <authorList>
            <person name="Vemuluri V.R."/>
        </authorList>
    </citation>
    <scope>NUCLEOTIDE SEQUENCE [LARGE SCALE GENOMIC DNA]</scope>
    <source>
        <strain evidence="4 5">VR-M41</strain>
    </source>
</reference>
<dbReference type="Pfam" id="PF19124">
    <property type="entry name" value="DUF5808"/>
    <property type="match status" value="1"/>
</dbReference>
<dbReference type="Pfam" id="PF07853">
    <property type="entry name" value="DUF1648"/>
    <property type="match status" value="1"/>
</dbReference>
<feature type="domain" description="DUF5808" evidence="3">
    <location>
        <begin position="319"/>
        <end position="344"/>
    </location>
</feature>
<comment type="caution">
    <text evidence="4">The sequence shown here is derived from an EMBL/GenBank/DDBJ whole genome shotgun (WGS) entry which is preliminary data.</text>
</comment>
<feature type="transmembrane region" description="Helical" evidence="1">
    <location>
        <begin position="238"/>
        <end position="257"/>
    </location>
</feature>
<name>A0ABX0F3G9_9BACL</name>
<gene>
    <name evidence="4" type="ORF">GYN08_02610</name>
</gene>
<feature type="transmembrane region" description="Helical" evidence="1">
    <location>
        <begin position="6"/>
        <end position="34"/>
    </location>
</feature>
<feature type="transmembrane region" description="Helical" evidence="1">
    <location>
        <begin position="342"/>
        <end position="364"/>
    </location>
</feature>
<dbReference type="RefSeq" id="WP_166272229.1">
    <property type="nucleotide sequence ID" value="NZ_JAAFGS010000001.1"/>
</dbReference>